<reference evidence="6" key="1">
    <citation type="journal article" date="2016" name="Nat. Commun.">
        <title>The Gonium pectorale genome demonstrates co-option of cell cycle regulation during the evolution of multicellularity.</title>
        <authorList>
            <person name="Hanschen E.R."/>
            <person name="Marriage T.N."/>
            <person name="Ferris P.J."/>
            <person name="Hamaji T."/>
            <person name="Toyoda A."/>
            <person name="Fujiyama A."/>
            <person name="Neme R."/>
            <person name="Noguchi H."/>
            <person name="Minakuchi Y."/>
            <person name="Suzuki M."/>
            <person name="Kawai-Toyooka H."/>
            <person name="Smith D.R."/>
            <person name="Sparks H."/>
            <person name="Anderson J."/>
            <person name="Bakaric R."/>
            <person name="Luria V."/>
            <person name="Karger A."/>
            <person name="Kirschner M.W."/>
            <person name="Durand P.M."/>
            <person name="Michod R.E."/>
            <person name="Nozaki H."/>
            <person name="Olson B.J."/>
        </authorList>
    </citation>
    <scope>NUCLEOTIDE SEQUENCE [LARGE SCALE GENOMIC DNA]</scope>
    <source>
        <strain evidence="6">NIES-2863</strain>
    </source>
</reference>
<dbReference type="Proteomes" id="UP000075714">
    <property type="component" value="Unassembled WGS sequence"/>
</dbReference>
<dbReference type="Pfam" id="PF00808">
    <property type="entry name" value="CBFD_NFYB_HMF"/>
    <property type="match status" value="1"/>
</dbReference>
<dbReference type="CDD" id="cd00084">
    <property type="entry name" value="HMG-box_SF"/>
    <property type="match status" value="1"/>
</dbReference>
<comment type="caution">
    <text evidence="5">The sequence shown here is derived from an EMBL/GenBank/DDBJ whole genome shotgun (WGS) entry which is preliminary data.</text>
</comment>
<evidence type="ECO:0000256" key="2">
    <source>
        <dbReference type="PROSITE-ProRule" id="PRU00267"/>
    </source>
</evidence>
<dbReference type="GO" id="GO:0005634">
    <property type="term" value="C:nucleus"/>
    <property type="evidence" value="ECO:0007669"/>
    <property type="project" value="UniProtKB-UniRule"/>
</dbReference>
<dbReference type="InterPro" id="IPR009071">
    <property type="entry name" value="HMG_box_dom"/>
</dbReference>
<dbReference type="SUPFAM" id="SSF47095">
    <property type="entry name" value="HMG-box"/>
    <property type="match status" value="1"/>
</dbReference>
<feature type="compositionally biased region" description="Low complexity" evidence="3">
    <location>
        <begin position="73"/>
        <end position="89"/>
    </location>
</feature>
<evidence type="ECO:0000256" key="3">
    <source>
        <dbReference type="SAM" id="MobiDB-lite"/>
    </source>
</evidence>
<dbReference type="PANTHER" id="PTHR48112">
    <property type="entry name" value="HIGH MOBILITY GROUP PROTEIN DSP1"/>
    <property type="match status" value="1"/>
</dbReference>
<dbReference type="OrthoDB" id="547080at2759"/>
<evidence type="ECO:0000259" key="4">
    <source>
        <dbReference type="PROSITE" id="PS50118"/>
    </source>
</evidence>
<keyword evidence="2" id="KW-0539">Nucleus</keyword>
<name>A0A150G3B1_GONPE</name>
<dbReference type="GO" id="GO:0003677">
    <property type="term" value="F:DNA binding"/>
    <property type="evidence" value="ECO:0007669"/>
    <property type="project" value="UniProtKB-UniRule"/>
</dbReference>
<accession>A0A150G3B1</accession>
<feature type="domain" description="HMG box" evidence="4">
    <location>
        <begin position="1"/>
        <end position="73"/>
    </location>
</feature>
<dbReference type="SMART" id="SM00398">
    <property type="entry name" value="HMG"/>
    <property type="match status" value="1"/>
</dbReference>
<keyword evidence="6" id="KW-1185">Reference proteome</keyword>
<dbReference type="Gene3D" id="1.10.20.10">
    <property type="entry name" value="Histone, subunit A"/>
    <property type="match status" value="1"/>
</dbReference>
<dbReference type="InterPro" id="IPR003958">
    <property type="entry name" value="CBFA_NFYB_domain"/>
</dbReference>
<dbReference type="PROSITE" id="PS50118">
    <property type="entry name" value="HMG_BOX_2"/>
    <property type="match status" value="1"/>
</dbReference>
<dbReference type="SUPFAM" id="SSF47113">
    <property type="entry name" value="Histone-fold"/>
    <property type="match status" value="1"/>
</dbReference>
<feature type="region of interest" description="Disordered" evidence="3">
    <location>
        <begin position="67"/>
        <end position="90"/>
    </location>
</feature>
<dbReference type="Pfam" id="PF00505">
    <property type="entry name" value="HMG_box"/>
    <property type="match status" value="1"/>
</dbReference>
<dbReference type="STRING" id="33097.A0A150G3B1"/>
<proteinExistence type="predicted"/>
<gene>
    <name evidence="5" type="ORF">GPECTOR_70g512</name>
</gene>
<dbReference type="InterPro" id="IPR036910">
    <property type="entry name" value="HMG_box_dom_sf"/>
</dbReference>
<protein>
    <recommendedName>
        <fullName evidence="4">HMG box domain-containing protein</fullName>
    </recommendedName>
</protein>
<dbReference type="GO" id="GO:0046982">
    <property type="term" value="F:protein heterodimerization activity"/>
    <property type="evidence" value="ECO:0007669"/>
    <property type="project" value="InterPro"/>
</dbReference>
<keyword evidence="1 2" id="KW-0238">DNA-binding</keyword>
<evidence type="ECO:0000313" key="5">
    <source>
        <dbReference type="EMBL" id="KXZ44281.1"/>
    </source>
</evidence>
<dbReference type="InterPro" id="IPR050342">
    <property type="entry name" value="HMGB"/>
</dbReference>
<feature type="DNA-binding region" description="HMG box" evidence="2">
    <location>
        <begin position="1"/>
        <end position="73"/>
    </location>
</feature>
<dbReference type="Gene3D" id="1.10.30.10">
    <property type="entry name" value="High mobility group box domain"/>
    <property type="match status" value="1"/>
</dbReference>
<evidence type="ECO:0000256" key="1">
    <source>
        <dbReference type="ARBA" id="ARBA00023125"/>
    </source>
</evidence>
<dbReference type="AlphaFoldDB" id="A0A150G3B1"/>
<dbReference type="EMBL" id="LSYV01000071">
    <property type="protein sequence ID" value="KXZ44281.1"/>
    <property type="molecule type" value="Genomic_DNA"/>
</dbReference>
<dbReference type="InterPro" id="IPR009072">
    <property type="entry name" value="Histone-fold"/>
</dbReference>
<sequence length="213" mass="22726">MAPPSAYMLFCNENREAARQKLASEGHEKMPVTMVAKELGQMWKALNDEDRAKFRARAEELLKQWKQEHPEQPGEQDAEGGAAAPAGAQLPTTLPASWVRRVVSLDHEVNRCTGEALMALSAAADVFLTAVCAKATAAAAGAKRRTVRLDDVDRCVRGDKRLVAVGLTAVLSMVSASASAAEDLKAAAPPGKKPKLDKPEVAANNIKRAFGLA</sequence>
<organism evidence="5 6">
    <name type="scientific">Gonium pectorale</name>
    <name type="common">Green alga</name>
    <dbReference type="NCBI Taxonomy" id="33097"/>
    <lineage>
        <taxon>Eukaryota</taxon>
        <taxon>Viridiplantae</taxon>
        <taxon>Chlorophyta</taxon>
        <taxon>core chlorophytes</taxon>
        <taxon>Chlorophyceae</taxon>
        <taxon>CS clade</taxon>
        <taxon>Chlamydomonadales</taxon>
        <taxon>Volvocaceae</taxon>
        <taxon>Gonium</taxon>
    </lineage>
</organism>
<evidence type="ECO:0000313" key="6">
    <source>
        <dbReference type="Proteomes" id="UP000075714"/>
    </source>
</evidence>